<feature type="region of interest" description="Disordered" evidence="1">
    <location>
        <begin position="596"/>
        <end position="649"/>
    </location>
</feature>
<name>A0A4R0RCF4_9APHY</name>
<dbReference type="Proteomes" id="UP000292702">
    <property type="component" value="Unassembled WGS sequence"/>
</dbReference>
<sequence length="794" mass="90479">MDIFGSTRSTLPPRPIDGVDSELPPLADVMFDIKDLRSMMSKGYPDTDEELLVLVAYMKSANSDGGWLYEHVCKMEDGRAPIGLAQYCVMAMLFRSLMTFCLIVTTEDEDMLPEYIWAQRRYIRLYMETTPEERFENLCSEHVETDLESFRRLSYFRRNLSICLMSPQIKRPADALLEIEAAVDHHISYLQSINSQHADTPWLDQPWWYVVYAEARVLSNHLDMDTKNALDRAYEVMTCLEMTIDDNALHIVIIRVSLALILQVLCIEPDKQKEHTEWSIVYLRKRPQLKGVVCIPFPLPWVKTGSKSANTPLVSSNGPHDIAMIVGLERKRDSTYSSAPDAIEYSTVQKNVRGEHGPGISSTVNQRHQFRTLHEQGKTTGTATRLSREVIKWMEIPHFPNADVMIHALALPKDLSRARTHMVFRLLKPSPRTQSSQSLKDKFYVAKCGVFKIEDVLHDIMFVGRHSNEQETKDGINRLLKSTPGSQLIPGQAIHTMLMTWVAIPGLDGVSKLDSVTFLQDKIRRTTYDLKWREKVNHGQAPPQQIIPFSGAADAEFDYEESNATLGRNRRAASMFPDDMRMGLYRLIAAKSSPYSKSSKARPKRVSSAEDATKSDGSGPLVTNPRANTDREVRKSQSSRPGEDDPEELRRICAHLPYSPEEMDEFIHYLQMPCDVQPVPSKRTIQTSHQKEYSFGFYIHDPTYRAADDSQMDLGEMIFMVDMLSHLMLRRPVALRRVVITATHKEQIPEVEEDVGKTGLILEVLTTDDLPDGHLPTNREVKELGGILERKPFW</sequence>
<organism evidence="2 3">
    <name type="scientific">Steccherinum ochraceum</name>
    <dbReference type="NCBI Taxonomy" id="92696"/>
    <lineage>
        <taxon>Eukaryota</taxon>
        <taxon>Fungi</taxon>
        <taxon>Dikarya</taxon>
        <taxon>Basidiomycota</taxon>
        <taxon>Agaricomycotina</taxon>
        <taxon>Agaricomycetes</taxon>
        <taxon>Polyporales</taxon>
        <taxon>Steccherinaceae</taxon>
        <taxon>Steccherinum</taxon>
    </lineage>
</organism>
<comment type="caution">
    <text evidence="2">The sequence shown here is derived from an EMBL/GenBank/DDBJ whole genome shotgun (WGS) entry which is preliminary data.</text>
</comment>
<dbReference type="EMBL" id="RWJN01000239">
    <property type="protein sequence ID" value="TCD64383.1"/>
    <property type="molecule type" value="Genomic_DNA"/>
</dbReference>
<evidence type="ECO:0000313" key="2">
    <source>
        <dbReference type="EMBL" id="TCD64383.1"/>
    </source>
</evidence>
<keyword evidence="3" id="KW-1185">Reference proteome</keyword>
<dbReference type="AlphaFoldDB" id="A0A4R0RCF4"/>
<protein>
    <submittedName>
        <fullName evidence="2">Uncharacterized protein</fullName>
    </submittedName>
</protein>
<reference evidence="2 3" key="1">
    <citation type="submission" date="2018-11" db="EMBL/GenBank/DDBJ databases">
        <title>Genome assembly of Steccherinum ochraceum LE-BIN_3174, the white-rot fungus of the Steccherinaceae family (The Residual Polyporoid clade, Polyporales, Basidiomycota).</title>
        <authorList>
            <person name="Fedorova T.V."/>
            <person name="Glazunova O.A."/>
            <person name="Landesman E.O."/>
            <person name="Moiseenko K.V."/>
            <person name="Psurtseva N.V."/>
            <person name="Savinova O.S."/>
            <person name="Shakhova N.V."/>
            <person name="Tyazhelova T.V."/>
            <person name="Vasina D.V."/>
        </authorList>
    </citation>
    <scope>NUCLEOTIDE SEQUENCE [LARGE SCALE GENOMIC DNA]</scope>
    <source>
        <strain evidence="2 3">LE-BIN_3174</strain>
    </source>
</reference>
<proteinExistence type="predicted"/>
<accession>A0A4R0RCF4</accession>
<evidence type="ECO:0000256" key="1">
    <source>
        <dbReference type="SAM" id="MobiDB-lite"/>
    </source>
</evidence>
<gene>
    <name evidence="2" type="ORF">EIP91_004130</name>
</gene>
<evidence type="ECO:0000313" key="3">
    <source>
        <dbReference type="Proteomes" id="UP000292702"/>
    </source>
</evidence>